<organism evidence="2 3">
    <name type="scientific">Candidatus Iainarchaeum sp</name>
    <dbReference type="NCBI Taxonomy" id="3101447"/>
    <lineage>
        <taxon>Archaea</taxon>
        <taxon>Candidatus Iainarchaeota</taxon>
        <taxon>Candidatus Iainarchaeia</taxon>
        <taxon>Candidatus Iainarchaeales</taxon>
        <taxon>Candidatus Iainarchaeaceae</taxon>
        <taxon>Candidatus Iainarchaeum</taxon>
    </lineage>
</organism>
<evidence type="ECO:0000313" key="2">
    <source>
        <dbReference type="EMBL" id="RLG70466.1"/>
    </source>
</evidence>
<keyword evidence="1" id="KW-0472">Membrane</keyword>
<gene>
    <name evidence="2" type="ORF">DRO04_01875</name>
</gene>
<keyword evidence="1" id="KW-0812">Transmembrane</keyword>
<keyword evidence="1" id="KW-1133">Transmembrane helix</keyword>
<accession>A0A497JI65</accession>
<proteinExistence type="predicted"/>
<name>A0A497JI65_9ARCH</name>
<feature type="transmembrane region" description="Helical" evidence="1">
    <location>
        <begin position="72"/>
        <end position="91"/>
    </location>
</feature>
<dbReference type="EMBL" id="QMWP01000059">
    <property type="protein sequence ID" value="RLG70466.1"/>
    <property type="molecule type" value="Genomic_DNA"/>
</dbReference>
<dbReference type="AlphaFoldDB" id="A0A497JI65"/>
<feature type="transmembrane region" description="Helical" evidence="1">
    <location>
        <begin position="124"/>
        <end position="144"/>
    </location>
</feature>
<evidence type="ECO:0000313" key="3">
    <source>
        <dbReference type="Proteomes" id="UP000278031"/>
    </source>
</evidence>
<dbReference type="Proteomes" id="UP000278031">
    <property type="component" value="Unassembled WGS sequence"/>
</dbReference>
<evidence type="ECO:0000256" key="1">
    <source>
        <dbReference type="SAM" id="Phobius"/>
    </source>
</evidence>
<protein>
    <submittedName>
        <fullName evidence="2">Uncharacterized protein</fullName>
    </submittedName>
</protein>
<sequence length="145" mass="17063">MIYFAKKLDFKKLSAFQIQVLIEVLRDAYRRRRELIVEMRKIGRDYMATVTAVLALLEILSEVFKISIELKVKTMCGAVATISLIWFYLIIETRDELNKVESVINMFYSKIFEDPMPLHDTLKFRIYVALLLIYAVTMLVIFLLI</sequence>
<reference evidence="2 3" key="1">
    <citation type="submission" date="2018-06" db="EMBL/GenBank/DDBJ databases">
        <title>Extensive metabolic versatility and redundancy in microbially diverse, dynamic hydrothermal sediments.</title>
        <authorList>
            <person name="Dombrowski N."/>
            <person name="Teske A."/>
            <person name="Baker B.J."/>
        </authorList>
    </citation>
    <scope>NUCLEOTIDE SEQUENCE [LARGE SCALE GENOMIC DNA]</scope>
    <source>
        <strain evidence="2">B51_G17</strain>
    </source>
</reference>
<comment type="caution">
    <text evidence="2">The sequence shown here is derived from an EMBL/GenBank/DDBJ whole genome shotgun (WGS) entry which is preliminary data.</text>
</comment>